<dbReference type="Pfam" id="PF07686">
    <property type="entry name" value="V-set"/>
    <property type="match status" value="2"/>
</dbReference>
<dbReference type="GO" id="GO:0005886">
    <property type="term" value="C:plasma membrane"/>
    <property type="evidence" value="ECO:0007669"/>
    <property type="project" value="TreeGrafter"/>
</dbReference>
<feature type="domain" description="Immunoglobulin" evidence="6">
    <location>
        <begin position="84"/>
        <end position="185"/>
    </location>
</feature>
<keyword evidence="5" id="KW-1133">Transmembrane helix</keyword>
<evidence type="ECO:0000259" key="6">
    <source>
        <dbReference type="SMART" id="SM00409"/>
    </source>
</evidence>
<evidence type="ECO:0000256" key="5">
    <source>
        <dbReference type="SAM" id="Phobius"/>
    </source>
</evidence>
<name>A0AAR2JYD2_PYGNA</name>
<reference evidence="7" key="2">
    <citation type="submission" date="2025-08" db="UniProtKB">
        <authorList>
            <consortium name="Ensembl"/>
        </authorList>
    </citation>
    <scope>IDENTIFICATION</scope>
</reference>
<reference evidence="7 8" key="1">
    <citation type="submission" date="2020-10" db="EMBL/GenBank/DDBJ databases">
        <title>Pygocentrus nattereri (red-bellied piranha) genome, fPygNat1, primary haplotype.</title>
        <authorList>
            <person name="Myers G."/>
            <person name="Meyer A."/>
            <person name="Karagic N."/>
            <person name="Pippel M."/>
            <person name="Winkler S."/>
            <person name="Tracey A."/>
            <person name="Wood J."/>
            <person name="Formenti G."/>
            <person name="Howe K."/>
            <person name="Fedrigo O."/>
            <person name="Jarvis E.D."/>
        </authorList>
    </citation>
    <scope>NUCLEOTIDE SEQUENCE [LARGE SCALE GENOMIC DNA]</scope>
</reference>
<organism evidence="7 8">
    <name type="scientific">Pygocentrus nattereri</name>
    <name type="common">Red-bellied piranha</name>
    <dbReference type="NCBI Taxonomy" id="42514"/>
    <lineage>
        <taxon>Eukaryota</taxon>
        <taxon>Metazoa</taxon>
        <taxon>Chordata</taxon>
        <taxon>Craniata</taxon>
        <taxon>Vertebrata</taxon>
        <taxon>Euteleostomi</taxon>
        <taxon>Actinopterygii</taxon>
        <taxon>Neopterygii</taxon>
        <taxon>Teleostei</taxon>
        <taxon>Ostariophysi</taxon>
        <taxon>Characiformes</taxon>
        <taxon>Characoidei</taxon>
        <taxon>Pygocentrus</taxon>
    </lineage>
</organism>
<reference evidence="7" key="3">
    <citation type="submission" date="2025-09" db="UniProtKB">
        <authorList>
            <consortium name="Ensembl"/>
        </authorList>
    </citation>
    <scope>IDENTIFICATION</scope>
</reference>
<keyword evidence="2 5" id="KW-0812">Transmembrane</keyword>
<keyword evidence="3 5" id="KW-0472">Membrane</keyword>
<accession>A0AAR2JYD2</accession>
<dbReference type="SMART" id="SM00409">
    <property type="entry name" value="IG"/>
    <property type="match status" value="2"/>
</dbReference>
<dbReference type="InterPro" id="IPR050671">
    <property type="entry name" value="CD300_family_receptors"/>
</dbReference>
<dbReference type="SUPFAM" id="SSF48726">
    <property type="entry name" value="Immunoglobulin"/>
    <property type="match status" value="2"/>
</dbReference>
<feature type="region of interest" description="Disordered" evidence="4">
    <location>
        <begin position="364"/>
        <end position="597"/>
    </location>
</feature>
<evidence type="ECO:0000256" key="3">
    <source>
        <dbReference type="ARBA" id="ARBA00023136"/>
    </source>
</evidence>
<evidence type="ECO:0000256" key="1">
    <source>
        <dbReference type="ARBA" id="ARBA00004370"/>
    </source>
</evidence>
<feature type="region of interest" description="Disordered" evidence="4">
    <location>
        <begin position="301"/>
        <end position="324"/>
    </location>
</feature>
<feature type="compositionally biased region" description="Polar residues" evidence="4">
    <location>
        <begin position="365"/>
        <end position="597"/>
    </location>
</feature>
<evidence type="ECO:0000256" key="2">
    <source>
        <dbReference type="ARBA" id="ARBA00022692"/>
    </source>
</evidence>
<dbReference type="PANTHER" id="PTHR11860:SF118">
    <property type="entry name" value="CMRF35-LIKE MOLECULE 3-RELATED"/>
    <property type="match status" value="1"/>
</dbReference>
<dbReference type="Gene3D" id="2.60.40.10">
    <property type="entry name" value="Immunoglobulins"/>
    <property type="match status" value="2"/>
</dbReference>
<dbReference type="Proteomes" id="UP001501920">
    <property type="component" value="Chromosome 12"/>
</dbReference>
<proteinExistence type="predicted"/>
<dbReference type="GO" id="GO:0004888">
    <property type="term" value="F:transmembrane signaling receptor activity"/>
    <property type="evidence" value="ECO:0007669"/>
    <property type="project" value="TreeGrafter"/>
</dbReference>
<dbReference type="GeneTree" id="ENSGT00950000182977"/>
<evidence type="ECO:0000256" key="4">
    <source>
        <dbReference type="SAM" id="MobiDB-lite"/>
    </source>
</evidence>
<protein>
    <recommendedName>
        <fullName evidence="6">Immunoglobulin domain-containing protein</fullName>
    </recommendedName>
</protein>
<dbReference type="PANTHER" id="PTHR11860">
    <property type="entry name" value="POLYMERIC-IMMUNOGLOBULIN RECEPTOR"/>
    <property type="match status" value="1"/>
</dbReference>
<dbReference type="InterPro" id="IPR013106">
    <property type="entry name" value="Ig_V-set"/>
</dbReference>
<evidence type="ECO:0000313" key="7">
    <source>
        <dbReference type="Ensembl" id="ENSPNAP00000055267.1"/>
    </source>
</evidence>
<feature type="transmembrane region" description="Helical" evidence="5">
    <location>
        <begin position="335"/>
        <end position="357"/>
    </location>
</feature>
<evidence type="ECO:0000313" key="8">
    <source>
        <dbReference type="Proteomes" id="UP001501920"/>
    </source>
</evidence>
<dbReference type="InterPro" id="IPR003599">
    <property type="entry name" value="Ig_sub"/>
</dbReference>
<comment type="subcellular location">
    <subcellularLocation>
        <location evidence="1">Membrane</location>
    </subcellularLocation>
</comment>
<feature type="domain" description="Immunoglobulin" evidence="6">
    <location>
        <begin position="193"/>
        <end position="299"/>
    </location>
</feature>
<keyword evidence="8" id="KW-1185">Reference proteome</keyword>
<sequence>MHHLQGKFELLNYSRSKKEVGMPSLSGLDPAEDTVLSQSPRVSDRVYVEEPLISELVLVCDAELRMKVLLIFTLFLISVGGGESGRVMGYSGGGVLINCRYETRYTSNPKYLCKGPWSNCGDRIKTGVKNKWTNRGRFSLFDDTRAAQFWVVIRELTVEDSGTYKCGVDLDLAIDIYKPVELNVEEDLSYEKSISVTGHGGGGVNISCKYPQSHSSDPKFLCRRLGIVNCSHKTSVKESRRWINEGKLILHDDGKQIFTVVINHLTEGDSGEYWCGAESDWTSDHGYKVYITQINLTVTEAPATSPSSSTPQSTETPSSTTTVIPSFKTSTVSSVITVVSVVVMLLLIGLLIFIVTFRKRRKTQGLETNTQFSRESTGNFENDPTSCSLQPTKNTNQSDSAYQSLDPTTTQSDSAYQSLDPTTNQSVSAYQNLDPTTNQSDSAYQSLDPTTNQSVSAYQNLDPTTTQSDSAYQSLDPTTNQSVSAYQNLDPTTNQSDSAYQSLDPTTNQSVSAYQNLDPTTNQSDSAYQSLDPNTTQSDSVYHSLNPNTNQSDSVYHSLNPTTTQFDSAYQSLNPNTNQSDSVYHSLNPNTNQSDSV</sequence>
<dbReference type="AlphaFoldDB" id="A0AAR2JYD2"/>
<dbReference type="InterPro" id="IPR013783">
    <property type="entry name" value="Ig-like_fold"/>
</dbReference>
<dbReference type="InterPro" id="IPR036179">
    <property type="entry name" value="Ig-like_dom_sf"/>
</dbReference>
<dbReference type="Ensembl" id="ENSPNAT00000067069.1">
    <property type="protein sequence ID" value="ENSPNAP00000055267.1"/>
    <property type="gene ID" value="ENSPNAG00000030422.1"/>
</dbReference>